<sequence length="458" mass="51215">MNYENRLEIFLQLYFPSEKVDKSGLELISELLNEVNSLLISHIGAKCNSAGKSNRQTLEHFARNAIDENFPEELKMFALSEANKQLALLKSGFIVYGEDDTEIIGKEQADSSETEDRDAQRQIKRRSSQEKAKPKIAELPIGPFKDGIVKISSAVVPDFKMDSEAVRFLALCIQTFSKMVAERASEKFSQKDQLQPVNLKHVLAEYFGDNVLKVAISEGNRCLTLYENGLLAFKPRKTSISRGPAKVKKPIKKASRKSPQRSPVSKKRKSSKIPKRPPSSKKRRSKSPKISTRTKKPSKKTGTKKKLTSVRPKKIAKVEKPSSKPCRKSPQRSPVSKKKESPKRPPSSTKRRSKSSSTGTRRTKKPSERTTELQKFLTDMMSTALAEFSRVDVNLAVETASFVNGILEDVCQALFDIIVSHTSDAEELDIRCMEAALLELLPHELAYHALSVALNAVS</sequence>
<comment type="caution">
    <text evidence="2">The sequence shown here is derived from an EMBL/GenBank/DDBJ whole genome shotgun (WGS) entry which is preliminary data.</text>
</comment>
<feature type="compositionally biased region" description="Basic and acidic residues" evidence="1">
    <location>
        <begin position="117"/>
        <end position="134"/>
    </location>
</feature>
<feature type="compositionally biased region" description="Basic residues" evidence="1">
    <location>
        <begin position="240"/>
        <end position="315"/>
    </location>
</feature>
<accession>A0A4Y2K358</accession>
<gene>
    <name evidence="2" type="ORF">AVEN_256778_1</name>
</gene>
<reference evidence="2 3" key="1">
    <citation type="journal article" date="2019" name="Sci. Rep.">
        <title>Orb-weaving spider Araneus ventricosus genome elucidates the spidroin gene catalogue.</title>
        <authorList>
            <person name="Kono N."/>
            <person name="Nakamura H."/>
            <person name="Ohtoshi R."/>
            <person name="Moran D.A.P."/>
            <person name="Shinohara A."/>
            <person name="Yoshida Y."/>
            <person name="Fujiwara M."/>
            <person name="Mori M."/>
            <person name="Tomita M."/>
            <person name="Arakawa K."/>
        </authorList>
    </citation>
    <scope>NUCLEOTIDE SEQUENCE [LARGE SCALE GENOMIC DNA]</scope>
</reference>
<evidence type="ECO:0000313" key="3">
    <source>
        <dbReference type="Proteomes" id="UP000499080"/>
    </source>
</evidence>
<dbReference type="EMBL" id="BGPR01192985">
    <property type="protein sequence ID" value="GBM96617.1"/>
    <property type="molecule type" value="Genomic_DNA"/>
</dbReference>
<evidence type="ECO:0000313" key="2">
    <source>
        <dbReference type="EMBL" id="GBM96617.1"/>
    </source>
</evidence>
<feature type="region of interest" description="Disordered" evidence="1">
    <location>
        <begin position="240"/>
        <end position="371"/>
    </location>
</feature>
<keyword evidence="3" id="KW-1185">Reference proteome</keyword>
<proteinExistence type="predicted"/>
<name>A0A4Y2K358_ARAVE</name>
<protein>
    <recommendedName>
        <fullName evidence="4">Histone H2A/H2B/H3 domain-containing protein</fullName>
    </recommendedName>
</protein>
<dbReference type="Proteomes" id="UP000499080">
    <property type="component" value="Unassembled WGS sequence"/>
</dbReference>
<evidence type="ECO:0008006" key="4">
    <source>
        <dbReference type="Google" id="ProtNLM"/>
    </source>
</evidence>
<dbReference type="AlphaFoldDB" id="A0A4Y2K358"/>
<organism evidence="2 3">
    <name type="scientific">Araneus ventricosus</name>
    <name type="common">Orbweaver spider</name>
    <name type="synonym">Epeira ventricosa</name>
    <dbReference type="NCBI Taxonomy" id="182803"/>
    <lineage>
        <taxon>Eukaryota</taxon>
        <taxon>Metazoa</taxon>
        <taxon>Ecdysozoa</taxon>
        <taxon>Arthropoda</taxon>
        <taxon>Chelicerata</taxon>
        <taxon>Arachnida</taxon>
        <taxon>Araneae</taxon>
        <taxon>Araneomorphae</taxon>
        <taxon>Entelegynae</taxon>
        <taxon>Araneoidea</taxon>
        <taxon>Araneidae</taxon>
        <taxon>Araneus</taxon>
    </lineage>
</organism>
<evidence type="ECO:0000256" key="1">
    <source>
        <dbReference type="SAM" id="MobiDB-lite"/>
    </source>
</evidence>
<feature type="region of interest" description="Disordered" evidence="1">
    <location>
        <begin position="105"/>
        <end position="134"/>
    </location>
</feature>